<dbReference type="AlphaFoldDB" id="A0ABD3FW11"/>
<accession>A0ABD3FW11</accession>
<evidence type="ECO:0000313" key="1">
    <source>
        <dbReference type="EMBL" id="KAL3669925.1"/>
    </source>
</evidence>
<protein>
    <recommendedName>
        <fullName evidence="3">RNase H type-1 domain-containing protein</fullName>
    </recommendedName>
</protein>
<dbReference type="EMBL" id="JBIMZQ010000008">
    <property type="protein sequence ID" value="KAL3669925.1"/>
    <property type="molecule type" value="Genomic_DNA"/>
</dbReference>
<comment type="caution">
    <text evidence="1">The sequence shown here is derived from an EMBL/GenBank/DDBJ whole genome shotgun (WGS) entry which is preliminary data.</text>
</comment>
<reference evidence="1 2" key="1">
    <citation type="submission" date="2024-09" db="EMBL/GenBank/DDBJ databases">
        <title>Genome sequencing and assembly of Phytophthora oleae, isolate VK10A, causative agent of rot of olive drupes.</title>
        <authorList>
            <person name="Conti Taguali S."/>
            <person name="Riolo M."/>
            <person name="La Spada F."/>
            <person name="Cacciola S.O."/>
            <person name="Dionisio G."/>
        </authorList>
    </citation>
    <scope>NUCLEOTIDE SEQUENCE [LARGE SCALE GENOMIC DNA]</scope>
    <source>
        <strain evidence="1 2">VK10A</strain>
    </source>
</reference>
<evidence type="ECO:0008006" key="3">
    <source>
        <dbReference type="Google" id="ProtNLM"/>
    </source>
</evidence>
<name>A0ABD3FW11_9STRA</name>
<gene>
    <name evidence="1" type="ORF">V7S43_005299</name>
</gene>
<organism evidence="1 2">
    <name type="scientific">Phytophthora oleae</name>
    <dbReference type="NCBI Taxonomy" id="2107226"/>
    <lineage>
        <taxon>Eukaryota</taxon>
        <taxon>Sar</taxon>
        <taxon>Stramenopiles</taxon>
        <taxon>Oomycota</taxon>
        <taxon>Peronosporomycetes</taxon>
        <taxon>Peronosporales</taxon>
        <taxon>Peronosporaceae</taxon>
        <taxon>Phytophthora</taxon>
    </lineage>
</organism>
<evidence type="ECO:0000313" key="2">
    <source>
        <dbReference type="Proteomes" id="UP001632037"/>
    </source>
</evidence>
<sequence>MEAQSLLSCHPWVQSNLPGRRAHVFGDSTLILQQALTQASCKAAHLRPLIAAIRSLGAGETLFYIRHVRREYNMASDALSNWIMDTTPPTLDHIRRGSYWPTMLAPNLALSPAVLLPFQTPLGHSVDLRAHAEATWSLVLQELGLVAYLIPSRFVPQRVDRPHHSGSPPTAAPDRVTTAARLLDFEFDTDSSRSCIVAGISRCDPRGVFADLQEASRIVGADFPLATVFLAPGPGPRTTPLVDLAILDALIADVRYSIAGTLKLFRGQTPAGQRPNKALRPWIYRTHLATYPQLWLLCAIAEQGLIPPWSKPLHRRGVRPAPDNYAGAEDGVVVVLDKLLVD</sequence>
<dbReference type="Proteomes" id="UP001632037">
    <property type="component" value="Unassembled WGS sequence"/>
</dbReference>
<dbReference type="InterPro" id="IPR036397">
    <property type="entry name" value="RNaseH_sf"/>
</dbReference>
<dbReference type="Gene3D" id="3.30.420.10">
    <property type="entry name" value="Ribonuclease H-like superfamily/Ribonuclease H"/>
    <property type="match status" value="1"/>
</dbReference>
<proteinExistence type="predicted"/>
<keyword evidence="2" id="KW-1185">Reference proteome</keyword>